<dbReference type="InterPro" id="IPR036390">
    <property type="entry name" value="WH_DNA-bd_sf"/>
</dbReference>
<keyword evidence="3" id="KW-0804">Transcription</keyword>
<organism evidence="6 7">
    <name type="scientific">Carnobacterium maltaromaticum</name>
    <name type="common">Carnobacterium piscicola</name>
    <dbReference type="NCBI Taxonomy" id="2751"/>
    <lineage>
        <taxon>Bacteria</taxon>
        <taxon>Bacillati</taxon>
        <taxon>Bacillota</taxon>
        <taxon>Bacilli</taxon>
        <taxon>Lactobacillales</taxon>
        <taxon>Carnobacteriaceae</taxon>
        <taxon>Carnobacterium</taxon>
    </lineage>
</organism>
<dbReference type="CDD" id="cd00038">
    <property type="entry name" value="CAP_ED"/>
    <property type="match status" value="1"/>
</dbReference>
<proteinExistence type="predicted"/>
<dbReference type="SMART" id="SM00100">
    <property type="entry name" value="cNMP"/>
    <property type="match status" value="1"/>
</dbReference>
<evidence type="ECO:0000259" key="5">
    <source>
        <dbReference type="PROSITE" id="PS51063"/>
    </source>
</evidence>
<reference evidence="6" key="1">
    <citation type="submission" date="2023-08" db="EMBL/GenBank/DDBJ databases">
        <title>Genomic characterization of piscicolin 126 produced by Carnobacterium maltaromaticum CM22 strain isolated from salmon (Salmo salar).</title>
        <authorList>
            <person name="Gonzalez-Gragera E."/>
            <person name="Garcia-Lopez J.D."/>
            <person name="Teso-Perez C."/>
            <person name="Gimenez-Hernandez I."/>
            <person name="Peralta-Sanchez J.M."/>
            <person name="Valdivia E."/>
            <person name="Montalban-Lopez M."/>
            <person name="Martin-Platero A.M."/>
            <person name="Banos A."/>
            <person name="Martinez-Bueno M."/>
        </authorList>
    </citation>
    <scope>NUCLEOTIDE SEQUENCE</scope>
    <source>
        <strain evidence="6">CM22</strain>
    </source>
</reference>
<dbReference type="Gene3D" id="1.10.10.10">
    <property type="entry name" value="Winged helix-like DNA-binding domain superfamily/Winged helix DNA-binding domain"/>
    <property type="match status" value="1"/>
</dbReference>
<dbReference type="GO" id="GO:0003677">
    <property type="term" value="F:DNA binding"/>
    <property type="evidence" value="ECO:0007669"/>
    <property type="project" value="UniProtKB-KW"/>
</dbReference>
<gene>
    <name evidence="6" type="ORF">RAK27_03300</name>
</gene>
<evidence type="ECO:0000256" key="2">
    <source>
        <dbReference type="ARBA" id="ARBA00023125"/>
    </source>
</evidence>
<dbReference type="PANTHER" id="PTHR24567">
    <property type="entry name" value="CRP FAMILY TRANSCRIPTIONAL REGULATORY PROTEIN"/>
    <property type="match status" value="1"/>
</dbReference>
<dbReference type="PROSITE" id="PS51063">
    <property type="entry name" value="HTH_CRP_2"/>
    <property type="match status" value="1"/>
</dbReference>
<comment type="caution">
    <text evidence="6">The sequence shown here is derived from an EMBL/GenBank/DDBJ whole genome shotgun (WGS) entry which is preliminary data.</text>
</comment>
<dbReference type="GO" id="GO:0003700">
    <property type="term" value="F:DNA-binding transcription factor activity"/>
    <property type="evidence" value="ECO:0007669"/>
    <property type="project" value="TreeGrafter"/>
</dbReference>
<dbReference type="SUPFAM" id="SSF51206">
    <property type="entry name" value="cAMP-binding domain-like"/>
    <property type="match status" value="1"/>
</dbReference>
<sequence>MQKNEVQLEELGSIRNNQVFSGFTDDEFEKIQDHMYLRQYKKGQVLFDNGDYRNRIYFLIEGLVRVERYDSSGTFCYLDYVKKEHLFPYGGMFFDEFYHFSAYAVTDIEVYYIPTDIFEKISKGNTAQLLYFYQALSTNLESHELKIQYCLASSATVRVVETLAILMKHLGENYFSGTIRIPYPITLKEIAINSGTTRETASNVIKTLKKEKKLDYCQKHLIFQDVGFFLENGEIT</sequence>
<dbReference type="InterPro" id="IPR050397">
    <property type="entry name" value="Env_Response_Regulators"/>
</dbReference>
<dbReference type="SUPFAM" id="SSF46785">
    <property type="entry name" value="Winged helix' DNA-binding domain"/>
    <property type="match status" value="1"/>
</dbReference>
<dbReference type="AlphaFoldDB" id="A0AAW9JQV1"/>
<dbReference type="RefSeq" id="WP_010054419.1">
    <property type="nucleotide sequence ID" value="NZ_BJOJ01000053.1"/>
</dbReference>
<evidence type="ECO:0000256" key="3">
    <source>
        <dbReference type="ARBA" id="ARBA00023163"/>
    </source>
</evidence>
<dbReference type="InterPro" id="IPR000595">
    <property type="entry name" value="cNMP-bd_dom"/>
</dbReference>
<keyword evidence="1" id="KW-0805">Transcription regulation</keyword>
<feature type="domain" description="Cyclic nucleotide-binding" evidence="4">
    <location>
        <begin position="19"/>
        <end position="121"/>
    </location>
</feature>
<evidence type="ECO:0000313" key="6">
    <source>
        <dbReference type="EMBL" id="MDZ5757674.1"/>
    </source>
</evidence>
<dbReference type="GO" id="GO:0005829">
    <property type="term" value="C:cytosol"/>
    <property type="evidence" value="ECO:0007669"/>
    <property type="project" value="TreeGrafter"/>
</dbReference>
<dbReference type="EMBL" id="JAVBVO010000002">
    <property type="protein sequence ID" value="MDZ5757674.1"/>
    <property type="molecule type" value="Genomic_DNA"/>
</dbReference>
<evidence type="ECO:0000313" key="7">
    <source>
        <dbReference type="Proteomes" id="UP001290462"/>
    </source>
</evidence>
<dbReference type="Proteomes" id="UP001290462">
    <property type="component" value="Unassembled WGS sequence"/>
</dbReference>
<dbReference type="GeneID" id="83607342"/>
<dbReference type="InterPro" id="IPR012318">
    <property type="entry name" value="HTH_CRP"/>
</dbReference>
<evidence type="ECO:0000256" key="1">
    <source>
        <dbReference type="ARBA" id="ARBA00023015"/>
    </source>
</evidence>
<dbReference type="InterPro" id="IPR018490">
    <property type="entry name" value="cNMP-bd_dom_sf"/>
</dbReference>
<dbReference type="InterPro" id="IPR036388">
    <property type="entry name" value="WH-like_DNA-bd_sf"/>
</dbReference>
<name>A0AAW9JQV1_CARML</name>
<feature type="domain" description="HTH crp-type" evidence="5">
    <location>
        <begin position="153"/>
        <end position="227"/>
    </location>
</feature>
<dbReference type="Gene3D" id="2.60.120.10">
    <property type="entry name" value="Jelly Rolls"/>
    <property type="match status" value="1"/>
</dbReference>
<accession>A0AAW9JQV1</accession>
<protein>
    <submittedName>
        <fullName evidence="6">Crp/Fnr family transcriptional regulator</fullName>
    </submittedName>
</protein>
<keyword evidence="2" id="KW-0238">DNA-binding</keyword>
<dbReference type="PROSITE" id="PS50042">
    <property type="entry name" value="CNMP_BINDING_3"/>
    <property type="match status" value="1"/>
</dbReference>
<dbReference type="InterPro" id="IPR014710">
    <property type="entry name" value="RmlC-like_jellyroll"/>
</dbReference>
<dbReference type="Pfam" id="PF13545">
    <property type="entry name" value="HTH_Crp_2"/>
    <property type="match status" value="1"/>
</dbReference>
<evidence type="ECO:0000259" key="4">
    <source>
        <dbReference type="PROSITE" id="PS50042"/>
    </source>
</evidence>
<dbReference type="PANTHER" id="PTHR24567:SF74">
    <property type="entry name" value="HTH-TYPE TRANSCRIPTIONAL REGULATOR ARCR"/>
    <property type="match status" value="1"/>
</dbReference>
<dbReference type="Pfam" id="PF00027">
    <property type="entry name" value="cNMP_binding"/>
    <property type="match status" value="1"/>
</dbReference>